<name>A0A8H5UKF7_9HYPO</name>
<dbReference type="Gene3D" id="1.10.40.30">
    <property type="entry name" value="Fumarase/aspartase (C-terminal domain)"/>
    <property type="match status" value="1"/>
</dbReference>
<accession>A0A8H5UKF7</accession>
<dbReference type="GO" id="GO:0006531">
    <property type="term" value="P:aspartate metabolic process"/>
    <property type="evidence" value="ECO:0007669"/>
    <property type="project" value="TreeGrafter"/>
</dbReference>
<dbReference type="InterPro" id="IPR022761">
    <property type="entry name" value="Fumarate_lyase_N"/>
</dbReference>
<dbReference type="PROSITE" id="PS00163">
    <property type="entry name" value="FUMARATE_LYASES"/>
    <property type="match status" value="1"/>
</dbReference>
<dbReference type="Pfam" id="PF00172">
    <property type="entry name" value="Zn_clus"/>
    <property type="match status" value="1"/>
</dbReference>
<organism evidence="5 6">
    <name type="scientific">Fusarium denticulatum</name>
    <dbReference type="NCBI Taxonomy" id="48507"/>
    <lineage>
        <taxon>Eukaryota</taxon>
        <taxon>Fungi</taxon>
        <taxon>Dikarya</taxon>
        <taxon>Ascomycota</taxon>
        <taxon>Pezizomycotina</taxon>
        <taxon>Sordariomycetes</taxon>
        <taxon>Hypocreomycetidae</taxon>
        <taxon>Hypocreales</taxon>
        <taxon>Nectriaceae</taxon>
        <taxon>Fusarium</taxon>
        <taxon>Fusarium fujikuroi species complex</taxon>
    </lineage>
</organism>
<gene>
    <name evidence="5" type="ORF">FDENT_3839</name>
</gene>
<dbReference type="Gene3D" id="1.10.275.10">
    <property type="entry name" value="Fumarase/aspartase (N-terminal domain)"/>
    <property type="match status" value="1"/>
</dbReference>
<protein>
    <submittedName>
        <fullName evidence="5">Aspartate ammonia-lyase</fullName>
    </submittedName>
</protein>
<dbReference type="InterPro" id="IPR020557">
    <property type="entry name" value="Fumarate_lyase_CS"/>
</dbReference>
<dbReference type="SUPFAM" id="SSF48557">
    <property type="entry name" value="L-aspartase-like"/>
    <property type="match status" value="1"/>
</dbReference>
<dbReference type="Proteomes" id="UP000562682">
    <property type="component" value="Unassembled WGS sequence"/>
</dbReference>
<dbReference type="InterPro" id="IPR008948">
    <property type="entry name" value="L-Aspartase-like"/>
</dbReference>
<dbReference type="InterPro" id="IPR024083">
    <property type="entry name" value="Fumarase/histidase_N"/>
</dbReference>
<dbReference type="SUPFAM" id="SSF57701">
    <property type="entry name" value="Zn2/Cys6 DNA-binding domain"/>
    <property type="match status" value="1"/>
</dbReference>
<reference evidence="5 6" key="1">
    <citation type="submission" date="2020-05" db="EMBL/GenBank/DDBJ databases">
        <title>Identification and distribution of gene clusters putatively required for synthesis of sphingolipid metabolism inhibitors in phylogenetically diverse species of the filamentous fungus Fusarium.</title>
        <authorList>
            <person name="Kim H.-S."/>
            <person name="Busman M."/>
            <person name="Brown D.W."/>
            <person name="Divon H."/>
            <person name="Uhlig S."/>
            <person name="Proctor R.H."/>
        </authorList>
    </citation>
    <scope>NUCLEOTIDE SEQUENCE [LARGE SCALE GENOMIC DNA]</scope>
    <source>
        <strain evidence="5 6">NRRL 25311</strain>
    </source>
</reference>
<feature type="compositionally biased region" description="Polar residues" evidence="3">
    <location>
        <begin position="83"/>
        <end position="95"/>
    </location>
</feature>
<feature type="region of interest" description="Disordered" evidence="3">
    <location>
        <begin position="59"/>
        <end position="95"/>
    </location>
</feature>
<dbReference type="GO" id="GO:0006351">
    <property type="term" value="P:DNA-templated transcription"/>
    <property type="evidence" value="ECO:0007669"/>
    <property type="project" value="InterPro"/>
</dbReference>
<keyword evidence="6" id="KW-1185">Reference proteome</keyword>
<dbReference type="EMBL" id="JAAOAK010000088">
    <property type="protein sequence ID" value="KAF5690456.1"/>
    <property type="molecule type" value="Genomic_DNA"/>
</dbReference>
<dbReference type="GO" id="GO:0008270">
    <property type="term" value="F:zinc ion binding"/>
    <property type="evidence" value="ECO:0007669"/>
    <property type="project" value="InterPro"/>
</dbReference>
<dbReference type="PANTHER" id="PTHR42696:SF2">
    <property type="entry name" value="ASPARTATE AMMONIA-LYASE"/>
    <property type="match status" value="1"/>
</dbReference>
<dbReference type="GO" id="GO:0000981">
    <property type="term" value="F:DNA-binding transcription factor activity, RNA polymerase II-specific"/>
    <property type="evidence" value="ECO:0007669"/>
    <property type="project" value="InterPro"/>
</dbReference>
<dbReference type="InterPro" id="IPR007219">
    <property type="entry name" value="XnlR_reg_dom"/>
</dbReference>
<dbReference type="InterPro" id="IPR001138">
    <property type="entry name" value="Zn2Cys6_DnaBD"/>
</dbReference>
<dbReference type="CDD" id="cd12148">
    <property type="entry name" value="fungal_TF_MHR"/>
    <property type="match status" value="1"/>
</dbReference>
<dbReference type="GO" id="GO:0008797">
    <property type="term" value="F:aspartate ammonia-lyase activity"/>
    <property type="evidence" value="ECO:0007669"/>
    <property type="project" value="TreeGrafter"/>
</dbReference>
<dbReference type="InterPro" id="IPR036864">
    <property type="entry name" value="Zn2-C6_fun-type_DNA-bd_sf"/>
</dbReference>
<dbReference type="PRINTS" id="PR00149">
    <property type="entry name" value="FUMRATELYASE"/>
</dbReference>
<dbReference type="Gene3D" id="4.10.240.10">
    <property type="entry name" value="Zn(2)-C6 fungal-type DNA-binding domain"/>
    <property type="match status" value="1"/>
</dbReference>
<dbReference type="CDD" id="cd00067">
    <property type="entry name" value="GAL4"/>
    <property type="match status" value="1"/>
</dbReference>
<dbReference type="Gene3D" id="1.20.200.10">
    <property type="entry name" value="Fumarase/aspartase (Central domain)"/>
    <property type="match status" value="1"/>
</dbReference>
<evidence type="ECO:0000313" key="5">
    <source>
        <dbReference type="EMBL" id="KAF5690456.1"/>
    </source>
</evidence>
<dbReference type="SMART" id="SM00066">
    <property type="entry name" value="GAL4"/>
    <property type="match status" value="1"/>
</dbReference>
<dbReference type="Pfam" id="PF04082">
    <property type="entry name" value="Fungal_trans"/>
    <property type="match status" value="1"/>
</dbReference>
<dbReference type="PROSITE" id="PS00463">
    <property type="entry name" value="ZN2_CY6_FUNGAL_1"/>
    <property type="match status" value="1"/>
</dbReference>
<dbReference type="Pfam" id="PF00206">
    <property type="entry name" value="Lyase_1"/>
    <property type="match status" value="1"/>
</dbReference>
<proteinExistence type="predicted"/>
<dbReference type="GO" id="GO:0003677">
    <property type="term" value="F:DNA binding"/>
    <property type="evidence" value="ECO:0007669"/>
    <property type="project" value="InterPro"/>
</dbReference>
<dbReference type="PANTHER" id="PTHR42696">
    <property type="entry name" value="ASPARTATE AMMONIA-LYASE"/>
    <property type="match status" value="1"/>
</dbReference>
<evidence type="ECO:0000259" key="4">
    <source>
        <dbReference type="PROSITE" id="PS50048"/>
    </source>
</evidence>
<evidence type="ECO:0000256" key="3">
    <source>
        <dbReference type="SAM" id="MobiDB-lite"/>
    </source>
</evidence>
<evidence type="ECO:0000256" key="2">
    <source>
        <dbReference type="ARBA" id="ARBA00023242"/>
    </source>
</evidence>
<dbReference type="AlphaFoldDB" id="A0A8H5UKF7"/>
<keyword evidence="5" id="KW-0456">Lyase</keyword>
<feature type="domain" description="Zn(2)-C6 fungal-type" evidence="4">
    <location>
        <begin position="11"/>
        <end position="40"/>
    </location>
</feature>
<feature type="region of interest" description="Disordered" evidence="3">
    <location>
        <begin position="674"/>
        <end position="695"/>
    </location>
</feature>
<keyword evidence="2" id="KW-0539">Nucleus</keyword>
<comment type="caution">
    <text evidence="5">The sequence shown here is derived from an EMBL/GenBank/DDBJ whole genome shotgun (WGS) entry which is preliminary data.</text>
</comment>
<dbReference type="PROSITE" id="PS50048">
    <property type="entry name" value="ZN2_CY6_FUNGAL_2"/>
    <property type="match status" value="1"/>
</dbReference>
<sequence>MGRFKGRSTVACTVCHSQKLKCDGAHPCGRCARRQRDCVYPVKITYVTVPEAYLRDLERTASGSRPSSSLTPSFTDDMPEYSAQPQSPSDPGTSISSRVAARAIISDDCSAERFVYDLRQMALPESPNGLQQQGGYSYAMLKSDLIEPRILIKLPSAPLAMKLLDTFEEIFCDHHWFLRRDFRKRVQLLSTDPKTQSQDRSWLSRASLVFALATTFMYGSQPSGEIATEQSGTPTPPGSDLFEQAVALLNVSSEEPTTEDVEALNLMAFYCYSLNRRRMAYKYATQSLAVGKLLFLDRTPSISASGQEVIFEHRKRLWWTSFCMERMVVAELGLTPAHAANKFDAGLPSSRDIPESEMDQFFDPSVQTLQTQICEIKCQIMESVGQLRRVSDLETMLFELWPCFDTLRSWKEKVPSYISFDFKSGVPEEMSQRSCARGLASLYLRYHQCFTVLLRPFFSKKLSLRLQGVDSDHLESKLNATMRQRIELLTKEGHDAARNNCKILIYLFNRGKHARFGYWDSVHAFSSLSIISIAKAVAPELAETSELDDEHLYTQCRLILKEMAEAGNPAARDHNALLADLDSIVQMLTTNEDAGPIERPAEFEVPSLEFCESLWSDVDWAETRLLPDLTLCLTSVEWQIARFAQQPSTPVNRQLSTVYGAQKCTYVVSGSKGGGRDNNANGGVGSVPPQTGNADYRLSRDLPRRESVECRSLVMVSALGNRLFRISRESRTRQDSTNTILGASSSLETISKTVSPAADTMTVTQIISTVIPSEPKPTNGLLVKGANSHQVTVTIATKRLEKDSLGQLELPDNVLYGINTFRAIENFPLSGRPIASWPDFIYAFAVIKQAAARANYEVGTITSEQANAISEACEEVKTGVHDKHFAVDMMEGSGGTSTNMNVNEVIANIVAKNSGRALSDYTFVHPNDHVNMGQSTNDAVPSAMKLAVYRAMEGALDALQELADAFAVKRQEYSTLLRLGRTCLQDAQPMTYGQALGAHEAVIRRHRQHLSMIRDSFLVLPMGGTAIGTGFGSKSGYKAAVFKHLSSSLGVAVRPCSDAFDGMQNMDTCARLSAELRNTANSLWKIANDMILLSSGPNGGIAEITLPPVQAGSSIMPGKVNPVIPIAVCQVALAITGNDAAVSMACQQGMLEINHYELLVCDRLFDSIQLLKSVSKTFAKRCVKGLVANKETSEKHLLDASALATALVPSLGYAKVSSIVRSALAEERPFLDVVVEGGLLRQDDVLGVLECSVFIE</sequence>
<dbReference type="NCBIfam" id="NF008909">
    <property type="entry name" value="PRK12273.1"/>
    <property type="match status" value="1"/>
</dbReference>
<evidence type="ECO:0000313" key="6">
    <source>
        <dbReference type="Proteomes" id="UP000562682"/>
    </source>
</evidence>
<dbReference type="GO" id="GO:0005829">
    <property type="term" value="C:cytosol"/>
    <property type="evidence" value="ECO:0007669"/>
    <property type="project" value="TreeGrafter"/>
</dbReference>
<evidence type="ECO:0000256" key="1">
    <source>
        <dbReference type="ARBA" id="ARBA00022723"/>
    </source>
</evidence>
<feature type="compositionally biased region" description="Low complexity" evidence="3">
    <location>
        <begin position="60"/>
        <end position="73"/>
    </location>
</feature>
<dbReference type="InterPro" id="IPR051546">
    <property type="entry name" value="Aspartate_Ammonia-Lyase"/>
</dbReference>
<keyword evidence="1" id="KW-0479">Metal-binding</keyword>
<dbReference type="InterPro" id="IPR000362">
    <property type="entry name" value="Fumarate_lyase_fam"/>
</dbReference>